<dbReference type="Proteomes" id="UP000789342">
    <property type="component" value="Unassembled WGS sequence"/>
</dbReference>
<dbReference type="PANTHER" id="PTHR23509:SF10">
    <property type="entry name" value="LD21067P"/>
    <property type="match status" value="1"/>
</dbReference>
<organism evidence="3 4">
    <name type="scientific">Acaulospora morrowiae</name>
    <dbReference type="NCBI Taxonomy" id="94023"/>
    <lineage>
        <taxon>Eukaryota</taxon>
        <taxon>Fungi</taxon>
        <taxon>Fungi incertae sedis</taxon>
        <taxon>Mucoromycota</taxon>
        <taxon>Glomeromycotina</taxon>
        <taxon>Glomeromycetes</taxon>
        <taxon>Diversisporales</taxon>
        <taxon>Acaulosporaceae</taxon>
        <taxon>Acaulospora</taxon>
    </lineage>
</organism>
<name>A0A9N9NDG2_9GLOM</name>
<proteinExistence type="predicted"/>
<accession>A0A9N9NDG2</accession>
<sequence>MSDPIDSNNQEIKYKVPPVRWFHAVDVPAWDPLKRPTPKQPTRTNTKIKNPKQEEEEEEEDCPMNWIPFSKRDSTALEAAFKLKVAGKKVSCNEDYLFEVDLDNREISPIYWIGPVYQVVRATWFYQAYGKFIPCDEILSEQIEDGYKKYKVWIPLPEPSNEDKKSKKQELERSWYLTEKYEGQYVIYANPAKAWLL</sequence>
<reference evidence="3" key="1">
    <citation type="submission" date="2021-06" db="EMBL/GenBank/DDBJ databases">
        <authorList>
            <person name="Kallberg Y."/>
            <person name="Tangrot J."/>
            <person name="Rosling A."/>
        </authorList>
    </citation>
    <scope>NUCLEOTIDE SEQUENCE</scope>
    <source>
        <strain evidence="3">CL551</strain>
    </source>
</reference>
<dbReference type="AlphaFoldDB" id="A0A9N9NDG2"/>
<dbReference type="InterPro" id="IPR057826">
    <property type="entry name" value="WWE_C20G8.02"/>
</dbReference>
<evidence type="ECO:0000259" key="2">
    <source>
        <dbReference type="Pfam" id="PF23463"/>
    </source>
</evidence>
<dbReference type="GO" id="GO:0005737">
    <property type="term" value="C:cytoplasm"/>
    <property type="evidence" value="ECO:0007669"/>
    <property type="project" value="TreeGrafter"/>
</dbReference>
<feature type="non-terminal residue" evidence="3">
    <location>
        <position position="197"/>
    </location>
</feature>
<evidence type="ECO:0000256" key="1">
    <source>
        <dbReference type="SAM" id="MobiDB-lite"/>
    </source>
</evidence>
<protein>
    <submittedName>
        <fullName evidence="3">18049_t:CDS:1</fullName>
    </submittedName>
</protein>
<dbReference type="GO" id="GO:0004620">
    <property type="term" value="F:phospholipase activity"/>
    <property type="evidence" value="ECO:0007669"/>
    <property type="project" value="TreeGrafter"/>
</dbReference>
<comment type="caution">
    <text evidence="3">The sequence shown here is derived from an EMBL/GenBank/DDBJ whole genome shotgun (WGS) entry which is preliminary data.</text>
</comment>
<evidence type="ECO:0000313" key="3">
    <source>
        <dbReference type="EMBL" id="CAG8727370.1"/>
    </source>
</evidence>
<feature type="region of interest" description="Disordered" evidence="1">
    <location>
        <begin position="31"/>
        <end position="61"/>
    </location>
</feature>
<evidence type="ECO:0000313" key="4">
    <source>
        <dbReference type="Proteomes" id="UP000789342"/>
    </source>
</evidence>
<dbReference type="EMBL" id="CAJVPV010024822">
    <property type="protein sequence ID" value="CAG8727370.1"/>
    <property type="molecule type" value="Genomic_DNA"/>
</dbReference>
<dbReference type="PANTHER" id="PTHR23509">
    <property type="entry name" value="PA-PL1 PHOSPHOLIPASE FAMILY"/>
    <property type="match status" value="1"/>
</dbReference>
<dbReference type="Pfam" id="PF23463">
    <property type="entry name" value="WWE_2"/>
    <property type="match status" value="1"/>
</dbReference>
<gene>
    <name evidence="3" type="ORF">AMORRO_LOCUS13752</name>
</gene>
<dbReference type="OrthoDB" id="431378at2759"/>
<feature type="domain" description="C20G8.02-like WWE" evidence="2">
    <location>
        <begin position="19"/>
        <end position="121"/>
    </location>
</feature>
<keyword evidence="4" id="KW-1185">Reference proteome</keyword>
<dbReference type="InterPro" id="IPR058055">
    <property type="entry name" value="PA-PLA1"/>
</dbReference>